<keyword evidence="4" id="KW-1133">Transmembrane helix</keyword>
<feature type="transmembrane region" description="Helical" evidence="4">
    <location>
        <begin position="273"/>
        <end position="292"/>
    </location>
</feature>
<feature type="region of interest" description="Disordered" evidence="3">
    <location>
        <begin position="1236"/>
        <end position="1282"/>
    </location>
</feature>
<evidence type="ECO:0000256" key="3">
    <source>
        <dbReference type="SAM" id="MobiDB-lite"/>
    </source>
</evidence>
<feature type="compositionally biased region" description="Gly residues" evidence="3">
    <location>
        <begin position="1917"/>
        <end position="1936"/>
    </location>
</feature>
<dbReference type="Pfam" id="PF13426">
    <property type="entry name" value="PAS_9"/>
    <property type="match status" value="1"/>
</dbReference>
<feature type="compositionally biased region" description="Low complexity" evidence="3">
    <location>
        <begin position="1239"/>
        <end position="1256"/>
    </location>
</feature>
<dbReference type="InterPro" id="IPR000014">
    <property type="entry name" value="PAS"/>
</dbReference>
<feature type="region of interest" description="Disordered" evidence="3">
    <location>
        <begin position="1362"/>
        <end position="1385"/>
    </location>
</feature>
<dbReference type="PROSITE" id="PS50112">
    <property type="entry name" value="PAS"/>
    <property type="match status" value="2"/>
</dbReference>
<feature type="region of interest" description="Disordered" evidence="3">
    <location>
        <begin position="2318"/>
        <end position="2347"/>
    </location>
</feature>
<feature type="region of interest" description="Disordered" evidence="3">
    <location>
        <begin position="1111"/>
        <end position="1132"/>
    </location>
</feature>
<dbReference type="EMBL" id="JAEHOC010000001">
    <property type="protein sequence ID" value="KAG2445524.1"/>
    <property type="molecule type" value="Genomic_DNA"/>
</dbReference>
<name>A0A836B2M3_CHLIN</name>
<feature type="compositionally biased region" description="Polar residues" evidence="3">
    <location>
        <begin position="1372"/>
        <end position="1385"/>
    </location>
</feature>
<reference evidence="6" key="1">
    <citation type="journal article" date="2020" name="bioRxiv">
        <title>Comparative genomics of Chlamydomonas.</title>
        <authorList>
            <person name="Craig R.J."/>
            <person name="Hasan A.R."/>
            <person name="Ness R.W."/>
            <person name="Keightley P.D."/>
        </authorList>
    </citation>
    <scope>NUCLEOTIDE SEQUENCE</scope>
    <source>
        <strain evidence="6">SAG 7.73</strain>
    </source>
</reference>
<dbReference type="InterPro" id="IPR052994">
    <property type="entry name" value="Tiny_macrocysts_regulators"/>
</dbReference>
<evidence type="ECO:0000259" key="5">
    <source>
        <dbReference type="PROSITE" id="PS50112"/>
    </source>
</evidence>
<feature type="transmembrane region" description="Helical" evidence="4">
    <location>
        <begin position="304"/>
        <end position="326"/>
    </location>
</feature>
<evidence type="ECO:0000313" key="7">
    <source>
        <dbReference type="Proteomes" id="UP000650467"/>
    </source>
</evidence>
<feature type="region of interest" description="Disordered" evidence="3">
    <location>
        <begin position="1793"/>
        <end position="1897"/>
    </location>
</feature>
<comment type="caution">
    <text evidence="6">The sequence shown here is derived from an EMBL/GenBank/DDBJ whole genome shotgun (WGS) entry which is preliminary data.</text>
</comment>
<evidence type="ECO:0000313" key="6">
    <source>
        <dbReference type="EMBL" id="KAG2445524.1"/>
    </source>
</evidence>
<feature type="transmembrane region" description="Helical" evidence="4">
    <location>
        <begin position="113"/>
        <end position="137"/>
    </location>
</feature>
<feature type="domain" description="PAS" evidence="5">
    <location>
        <begin position="630"/>
        <end position="685"/>
    </location>
</feature>
<accession>A0A836B2M3</accession>
<dbReference type="CDD" id="cd00130">
    <property type="entry name" value="PAS"/>
    <property type="match status" value="1"/>
</dbReference>
<feature type="transmembrane region" description="Helical" evidence="4">
    <location>
        <begin position="2452"/>
        <end position="2476"/>
    </location>
</feature>
<feature type="transmembrane region" description="Helical" evidence="4">
    <location>
        <begin position="207"/>
        <end position="229"/>
    </location>
</feature>
<keyword evidence="4" id="KW-0472">Membrane</keyword>
<keyword evidence="7" id="KW-1185">Reference proteome</keyword>
<dbReference type="PANTHER" id="PTHR31600:SF2">
    <property type="entry name" value="GAMETE ENRICHED GENE 10 PROTEIN-RELATED"/>
    <property type="match status" value="1"/>
</dbReference>
<feature type="region of interest" description="Disordered" evidence="3">
    <location>
        <begin position="1914"/>
        <end position="1951"/>
    </location>
</feature>
<dbReference type="PANTHER" id="PTHR31600">
    <property type="entry name" value="TINY MACROCYSTS PROTEIN B-RELATED"/>
    <property type="match status" value="1"/>
</dbReference>
<feature type="transmembrane region" description="Helical" evidence="4">
    <location>
        <begin position="2241"/>
        <end position="2260"/>
    </location>
</feature>
<keyword evidence="1" id="KW-0600">Photoreceptor protein</keyword>
<dbReference type="OrthoDB" id="545912at2759"/>
<keyword evidence="4" id="KW-0812">Transmembrane</keyword>
<dbReference type="SMART" id="SM00091">
    <property type="entry name" value="PAS"/>
    <property type="match status" value="3"/>
</dbReference>
<dbReference type="InterPro" id="IPR057352">
    <property type="entry name" value="TPR_TmcB/C"/>
</dbReference>
<feature type="compositionally biased region" description="Gly residues" evidence="3">
    <location>
        <begin position="2320"/>
        <end position="2338"/>
    </location>
</feature>
<keyword evidence="1" id="KW-0675">Receptor</keyword>
<feature type="transmembrane region" description="Helical" evidence="4">
    <location>
        <begin position="2679"/>
        <end position="2701"/>
    </location>
</feature>
<proteinExistence type="predicted"/>
<dbReference type="Gene3D" id="3.30.450.20">
    <property type="entry name" value="PAS domain"/>
    <property type="match status" value="1"/>
</dbReference>
<dbReference type="Pfam" id="PF25474">
    <property type="entry name" value="TPR_TmcB"/>
    <property type="match status" value="1"/>
</dbReference>
<dbReference type="NCBIfam" id="TIGR00229">
    <property type="entry name" value="sensory_box"/>
    <property type="match status" value="1"/>
</dbReference>
<feature type="transmembrane region" description="Helical" evidence="4">
    <location>
        <begin position="157"/>
        <end position="178"/>
    </location>
</feature>
<keyword evidence="1" id="KW-0157">Chromophore</keyword>
<dbReference type="InterPro" id="IPR035965">
    <property type="entry name" value="PAS-like_dom_sf"/>
</dbReference>
<dbReference type="SUPFAM" id="SSF55785">
    <property type="entry name" value="PYP-like sensor domain (PAS domain)"/>
    <property type="match status" value="1"/>
</dbReference>
<evidence type="ECO:0000256" key="2">
    <source>
        <dbReference type="ARBA" id="ARBA00022606"/>
    </source>
</evidence>
<feature type="transmembrane region" description="Helical" evidence="4">
    <location>
        <begin position="338"/>
        <end position="359"/>
    </location>
</feature>
<gene>
    <name evidence="6" type="ORF">HXX76_000139</name>
</gene>
<protein>
    <recommendedName>
        <fullName evidence="5">PAS domain-containing protein</fullName>
    </recommendedName>
</protein>
<feature type="region of interest" description="Disordered" evidence="3">
    <location>
        <begin position="1"/>
        <end position="32"/>
    </location>
</feature>
<dbReference type="Proteomes" id="UP000650467">
    <property type="component" value="Unassembled WGS sequence"/>
</dbReference>
<feature type="compositionally biased region" description="Low complexity" evidence="3">
    <location>
        <begin position="1866"/>
        <end position="1880"/>
    </location>
</feature>
<evidence type="ECO:0000256" key="4">
    <source>
        <dbReference type="SAM" id="Phobius"/>
    </source>
</evidence>
<sequence>MSGASVSSMGSAVSGSSASEFNPQGEAGAPGEDEIFEEPHHIQQRIFGVLYSVCKEHYMKGYGSAVFRLCISFLQLWLLVVNPAYGFDIDPQNPAWKAVSLINLHWFLAQRGYTFYLVLFYMFVGLLMLNVALSIWVAHQYANNRTDQAWPIVFLRWFGLIFYQVLDVASLTLLLVALDCMYFDVPKDVQFHNQLFPSEMCWSMPHLIHVAVAVVAIIVFLAMAGATVVGQMDLNPMTLNVMGLMHTRVEGYSFIIKAIATIASVTINSPKWLGIVYIACFATLLYLHHNWVPFTFAVSNHLRSASYAAVLYSAVLLVVIAFGSPADPEDRHTFSHNVTIALWAGLVPSALLGAVACGLRLRQLGPGVAEELRDLAPGTNTKHILKLQDAREVEIILRNTRVWLDEDTPDPEAVKLGEALVKAGLQQLHNNPQMLILYASYLIDIQGSYQSGYTQLQEAKKQSPGLLERFAIFSREQDHTHKASSGAAGGKAGAVDLASYVEFQRNHRLVTRAHKEALLAVRAFWGLLMHTSVNFTKLTKALERIEVTVRAAEKAYRRVLSRQDQSSSARLIRLYGKFLEGVKFDPWAAAKWFAEAERLDELEELARDSMQLGGGDVDLGGKCIVEGVAVVFIDSQGCIQMASPEVHTLLGYSKGELKGRDLGVILPPPFGEKHQALVRNYITTGVSHGILDHTNEFVAISKTRGVVPVRLKVSKVSGLSEDSVFMGTLEAVPNPPHTACAWLLGGGGGGSRGGGGGAAVDGATAAGFGSTLIAADGRFLDWLGYEASELVGQAVVGLLEDEELLSSAFKHLWNLHQGMAAGRAAAAGRKGGGRRTSVTGRYGSGRQQQQVSLLAPGGMTPTATLMLGWKHKYSGIIRFKTHLKIGAIGSVKHMTVTMEADWQAAAVSVPRPGRLGLPTAAEAPSALVLVLDSKGKVLHTTAALAAALGRTQDSIRQGGFDMLLPEPYTSLHGPWLSALAMPPGQAVAGELDATSPAPPHSCRSGVAVSLCGFAEVEGPVTRPLCMLRMQHRILPGKGLTRVHVLSLEQLSKNQVAAHRRLKLAVDMNGGITGAEDAPAELFGVDPRALVGKALADLVDLFRATGEQQGPLGLQHTANSSTAAHHQGGAAGGDKAAFEDDLLLPGRGMAGVLGAADSGSSSRQATKMLLELARRSHEAEGISWRVGVTLPPEPQAIADLAELERTLGRDDPAVATASRLVGGRVVPAVMRVRLLTKRPSASSGGSGAERSSSSSSGLERDNSFGGGGGVTAEESGGGRGSGAAVQTWTINWTDQATMPIAVGGERHRRSSVGDMQPTTPQLLLSPFPPAIQSPLLRPGLDCNGGGGVTFAHSSSSPAASDAAANAAAECKPRSQQEATSAGSNTAGSLLLPAMPAAGEFAKAAAADSGTATTRSSDILFIEVELWRADLLTGVVEVDESGRVLRIDPTDDLGQAALVLGAAKADLAGCNINSLLPFPAEQGGFIASLYGGGGGGGAAGAPLRGALKGRKKSREQAASAPCVLAAQHMGDGCVAPLRLQAVKRSGPYGTYYIMLRPEGPKAVQPGFVRWLMEGDSSGLARRSQLGMIKSTAAADLEGRASTSLTLIRGEASLMPFGGSVANLLGAAAVFDSSPFETGSFHARTNAAGGALGLAAGAIGGGPLRRVASGRSPAQGHSLLTTALATRASTTLGLSSPAPAAVAAVVMPPPPLSFQPALSGGLENLSAAPTRYGAPGASNGTSRFAAPAATIGEEAVAQLLLPNTGSGGGEDDSAMSAAGAVAAAANADPMRIIQHGESNRGKVTSMKDGPQPMQARKGKKNAKLSAVSTWVMSGGDHMLAKDGDGDLGPGPQQPRSGSAVADDGQQSTGAADSNGDGNSSSDGSGSGDRLSSNEGASGAAPLENEADADARVRQGLLASGFGGGGSRQQGGWEDGGGSTEGHKRQGGAVGDEASAVEDEAGAHVSNYGAGKRFKKLYKLLMSPQAQRPSWVLQVQALAVVGLLMLAHTVTFTVMTMRLNIQQDDVTDLSSMGTAATRVHEIALRCRTLAELIDNRVQQQAALNLTGYNTDPTPLMEGVHTFGEPYNESVSAVLDLLEEAVLNLKILQNGIYLGFNHASRVPTQHGLRDVWEAPRINITKYYDANDEAGQIMAGSSWAAGANLPVSITVKMSLWDAGNLFVSQALEITQNAIPIIDRGVNFKTWSAYLFIVDNGLDDIWPAYLDSMDAMVQILVDDGQQIYNIQLMMVCLEGGLVLVGAVIYMWWATQKFVGTRHALYSVFVQLPMGLTRTLANMSIALEPGEEDDDEVALGLEAAAAAQLTSGAGGGGDDGDAGGDGGGHEGAASGTKNAAGGARTLRIAVSAAGADGGDGPTSAATAAVRRRVSLTAKSAAAAVEGDGSAAAGRQQQQRTTTSGLASFLGRLVGRASSKVQPVAHPQPSKKAAHKRCVVPSRRVAVLLVLPFVVWGVILVVVNVAGFAELSGNNAAIASLSVLHTVVVRLHRILYYSLDLAASFGSGAERVGGLKAGLRHELQDATLEYTALLYGHEALAWAGGGEHARLMRHLDLAPEGIAYSGDGKVTQVVFKTRACLCELPEECQPPDSPYYAVTRNGVDVLAKAQFLAVESLLNQNPPDPAGGINSTEFRFMWSTFETDVEGGVDALLQMYLEHVQHAYKGIWLEQVIVFVLGWAWAFIFITLILRPFLRRTHLEMRRIAELLSHLPAEVDVEGMVAQVVVFGTAPGKAPITAGGAGSNTMCRVPSVNKSMRS</sequence>
<feature type="compositionally biased region" description="Gly residues" evidence="3">
    <location>
        <begin position="1263"/>
        <end position="1280"/>
    </location>
</feature>
<dbReference type="GO" id="GO:0009881">
    <property type="term" value="F:photoreceptor activity"/>
    <property type="evidence" value="ECO:0007669"/>
    <property type="project" value="UniProtKB-KW"/>
</dbReference>
<evidence type="ECO:0000256" key="1">
    <source>
        <dbReference type="ARBA" id="ARBA00022543"/>
    </source>
</evidence>
<organism evidence="6 7">
    <name type="scientific">Chlamydomonas incerta</name>
    <dbReference type="NCBI Taxonomy" id="51695"/>
    <lineage>
        <taxon>Eukaryota</taxon>
        <taxon>Viridiplantae</taxon>
        <taxon>Chlorophyta</taxon>
        <taxon>core chlorophytes</taxon>
        <taxon>Chlorophyceae</taxon>
        <taxon>CS clade</taxon>
        <taxon>Chlamydomonadales</taxon>
        <taxon>Chlamydomonadaceae</taxon>
        <taxon>Chlamydomonas</taxon>
    </lineage>
</organism>
<keyword evidence="2" id="KW-0716">Sensory transduction</keyword>
<feature type="compositionally biased region" description="Low complexity" evidence="3">
    <location>
        <begin position="1"/>
        <end position="19"/>
    </location>
</feature>
<feature type="transmembrane region" description="Helical" evidence="4">
    <location>
        <begin position="65"/>
        <end position="85"/>
    </location>
</feature>
<feature type="domain" description="PAS" evidence="5">
    <location>
        <begin position="1063"/>
        <end position="1101"/>
    </location>
</feature>